<protein>
    <submittedName>
        <fullName evidence="2">Uncharacterized protein</fullName>
    </submittedName>
</protein>
<reference evidence="2 3" key="1">
    <citation type="submission" date="2023-03" db="EMBL/GenBank/DDBJ databases">
        <title>Genome insight into feeding habits of ladybird beetles.</title>
        <authorList>
            <person name="Li H.-S."/>
            <person name="Huang Y.-H."/>
            <person name="Pang H."/>
        </authorList>
    </citation>
    <scope>NUCLEOTIDE SEQUENCE [LARGE SCALE GENOMIC DNA]</scope>
    <source>
        <strain evidence="2">SYSU_2023b</strain>
        <tissue evidence="2">Whole body</tissue>
    </source>
</reference>
<organism evidence="2 3">
    <name type="scientific">Henosepilachna vigintioctopunctata</name>
    <dbReference type="NCBI Taxonomy" id="420089"/>
    <lineage>
        <taxon>Eukaryota</taxon>
        <taxon>Metazoa</taxon>
        <taxon>Ecdysozoa</taxon>
        <taxon>Arthropoda</taxon>
        <taxon>Hexapoda</taxon>
        <taxon>Insecta</taxon>
        <taxon>Pterygota</taxon>
        <taxon>Neoptera</taxon>
        <taxon>Endopterygota</taxon>
        <taxon>Coleoptera</taxon>
        <taxon>Polyphaga</taxon>
        <taxon>Cucujiformia</taxon>
        <taxon>Coccinelloidea</taxon>
        <taxon>Coccinellidae</taxon>
        <taxon>Epilachninae</taxon>
        <taxon>Epilachnini</taxon>
        <taxon>Henosepilachna</taxon>
    </lineage>
</organism>
<comment type="caution">
    <text evidence="2">The sequence shown here is derived from an EMBL/GenBank/DDBJ whole genome shotgun (WGS) entry which is preliminary data.</text>
</comment>
<gene>
    <name evidence="2" type="ORF">WA026_014849</name>
</gene>
<proteinExistence type="predicted"/>
<name>A0AAW1UY44_9CUCU</name>
<evidence type="ECO:0000256" key="1">
    <source>
        <dbReference type="SAM" id="MobiDB-lite"/>
    </source>
</evidence>
<evidence type="ECO:0000313" key="2">
    <source>
        <dbReference type="EMBL" id="KAK9886065.1"/>
    </source>
</evidence>
<keyword evidence="3" id="KW-1185">Reference proteome</keyword>
<evidence type="ECO:0000313" key="3">
    <source>
        <dbReference type="Proteomes" id="UP001431783"/>
    </source>
</evidence>
<accession>A0AAW1UY44</accession>
<dbReference type="AlphaFoldDB" id="A0AAW1UY44"/>
<feature type="region of interest" description="Disordered" evidence="1">
    <location>
        <begin position="1"/>
        <end position="24"/>
    </location>
</feature>
<dbReference type="EMBL" id="JARQZJ010000098">
    <property type="protein sequence ID" value="KAK9886065.1"/>
    <property type="molecule type" value="Genomic_DNA"/>
</dbReference>
<sequence>MNQGMPSALQPLHNATRKSTHDNKLYNPKYRLKTRIRLRHQVLRIKNGFLFSNIKELIRGRLEQVNNKIRPPAYRGTQIDVKKLQTQGQNSAFSVAISSEEVYEKVFNEDCWSKGVVLRASFEIFSARGKASQQIRPYATE</sequence>
<dbReference type="Proteomes" id="UP001431783">
    <property type="component" value="Unassembled WGS sequence"/>
</dbReference>